<evidence type="ECO:0000256" key="2">
    <source>
        <dbReference type="ARBA" id="ARBA00022448"/>
    </source>
</evidence>
<dbReference type="GO" id="GO:0005886">
    <property type="term" value="C:plasma membrane"/>
    <property type="evidence" value="ECO:0007669"/>
    <property type="project" value="TreeGrafter"/>
</dbReference>
<feature type="transmembrane region" description="Helical" evidence="9">
    <location>
        <begin position="498"/>
        <end position="526"/>
    </location>
</feature>
<dbReference type="PANTHER" id="PTHR10117:SF54">
    <property type="entry name" value="TRANSIENT RECEPTOR POTENTIAL-GAMMA PROTEIN"/>
    <property type="match status" value="1"/>
</dbReference>
<protein>
    <recommendedName>
        <fullName evidence="10">Ion transport domain-containing protein</fullName>
    </recommendedName>
</protein>
<dbReference type="SUPFAM" id="SSF48403">
    <property type="entry name" value="Ankyrin repeat"/>
    <property type="match status" value="1"/>
</dbReference>
<evidence type="ECO:0000256" key="5">
    <source>
        <dbReference type="ARBA" id="ARBA00023065"/>
    </source>
</evidence>
<dbReference type="Proteomes" id="UP000722791">
    <property type="component" value="Unassembled WGS sequence"/>
</dbReference>
<feature type="transmembrane region" description="Helical" evidence="9">
    <location>
        <begin position="773"/>
        <end position="796"/>
    </location>
</feature>
<feature type="compositionally biased region" description="Gly residues" evidence="8">
    <location>
        <begin position="324"/>
        <end position="333"/>
    </location>
</feature>
<comment type="caution">
    <text evidence="12">The sequence shown here is derived from an EMBL/GenBank/DDBJ whole genome shotgun (WGS) entry which is preliminary data.</text>
</comment>
<evidence type="ECO:0000256" key="9">
    <source>
        <dbReference type="SAM" id="Phobius"/>
    </source>
</evidence>
<evidence type="ECO:0000256" key="1">
    <source>
        <dbReference type="ARBA" id="ARBA00004141"/>
    </source>
</evidence>
<evidence type="ECO:0000313" key="12">
    <source>
        <dbReference type="EMBL" id="GIL97674.1"/>
    </source>
</evidence>
<accession>A0A8J4G3G0</accession>
<dbReference type="InterPro" id="IPR002110">
    <property type="entry name" value="Ankyrin_rpt"/>
</dbReference>
<gene>
    <name evidence="11" type="ORF">Vretifemale_6550</name>
    <name evidence="12" type="ORF">Vretimale_3263</name>
</gene>
<evidence type="ECO:0000313" key="14">
    <source>
        <dbReference type="Proteomes" id="UP000747110"/>
    </source>
</evidence>
<feature type="region of interest" description="Disordered" evidence="8">
    <location>
        <begin position="309"/>
        <end position="375"/>
    </location>
</feature>
<dbReference type="GO" id="GO:0015279">
    <property type="term" value="F:store-operated calcium channel activity"/>
    <property type="evidence" value="ECO:0007669"/>
    <property type="project" value="TreeGrafter"/>
</dbReference>
<dbReference type="Gene3D" id="1.25.40.20">
    <property type="entry name" value="Ankyrin repeat-containing domain"/>
    <property type="match status" value="1"/>
</dbReference>
<dbReference type="Proteomes" id="UP000747110">
    <property type="component" value="Unassembled WGS sequence"/>
</dbReference>
<dbReference type="EMBL" id="BNCQ01000004">
    <property type="protein sequence ID" value="GIL97674.1"/>
    <property type="molecule type" value="Genomic_DNA"/>
</dbReference>
<evidence type="ECO:0000256" key="6">
    <source>
        <dbReference type="ARBA" id="ARBA00023136"/>
    </source>
</evidence>
<dbReference type="GO" id="GO:0070679">
    <property type="term" value="F:inositol 1,4,5 trisphosphate binding"/>
    <property type="evidence" value="ECO:0007669"/>
    <property type="project" value="TreeGrafter"/>
</dbReference>
<dbReference type="GO" id="GO:0034703">
    <property type="term" value="C:cation channel complex"/>
    <property type="evidence" value="ECO:0007669"/>
    <property type="project" value="TreeGrafter"/>
</dbReference>
<keyword evidence="14" id="KW-1185">Reference proteome</keyword>
<dbReference type="GO" id="GO:0051480">
    <property type="term" value="P:regulation of cytosolic calcium ion concentration"/>
    <property type="evidence" value="ECO:0007669"/>
    <property type="project" value="TreeGrafter"/>
</dbReference>
<evidence type="ECO:0000256" key="8">
    <source>
        <dbReference type="SAM" id="MobiDB-lite"/>
    </source>
</evidence>
<evidence type="ECO:0000259" key="10">
    <source>
        <dbReference type="Pfam" id="PF00520"/>
    </source>
</evidence>
<dbReference type="Pfam" id="PF12796">
    <property type="entry name" value="Ank_2"/>
    <property type="match status" value="1"/>
</dbReference>
<evidence type="ECO:0000313" key="11">
    <source>
        <dbReference type="EMBL" id="GIL77016.1"/>
    </source>
</evidence>
<keyword evidence="5" id="KW-0406">Ion transport</keyword>
<dbReference type="InterPro" id="IPR036770">
    <property type="entry name" value="Ankyrin_rpt-contain_sf"/>
</dbReference>
<sequence length="955" mass="105271">MGTTKVAPAANSQTHPPISLVSDYGTALYCKSRLPRKPEKADSSVSINHGDEDGLKRLKDVGDKRTLITAAELGLVQQYRELKMAGQKVLQVDFPYHYSSILYACYGNQYKILQLVEREFCSGRAELTLMHTTRCWVGKNSAMVAAYQGHLETMLYIIDLDLQGKFGDVDLFKQRDVMGKTAMDWAASQGHTDTIEVLLLRSLYKLLPAGSTDQIVIRTRWKLVSLLAELSQHCRDYDPTSARRFFQEVLASINYNPTAAAAAAATAAVQADTAAAGDGGGSTGGGGSIRRTPLKAEAGIDDASWDDVDEQQEAACTDVRQPQGSGGAGGGEGGSRRMDGVKWADSSGEASGAPAASSITKRQHHRSDSVLLRPSGTPNDVHVTVAVLMDVVTSACRAGINCMGVIMYIQVLLQQARYFDDLVARCIAWEVQLLDTCRNKSEVQAVLTPTEQDPSEPVGYALATCDKAFLSHKYIQQVFTEKWDTMGVTDYARSLLGIVWGAAVTAVAFAFWAVLCPLVILLRAFFSPVEDFMQRGKVIVDSRFPWHVPLYRWMLSQCTLLTFVVLLSYRVFSDSSEATLSSAVSPINTLLAVWCLAMIVEEVQEFLEEGSTAYISSGWNLMDVTMSTAFLLQYLMRIGIVAAQGARNMSALLVVNDLLAAAALMAWFRVVSVFELSSAIGPLIQMMKQMLLQDVTRFALLVVVILLGFSVGMEALFKDVCVEIGADQTCTRYSNWAYNWHKDGVVGTMSFLQYVALGSMQVTDFEQKRVTGIIFYLIFAVVTSILMLNLFIAMLADTYARVSNKAQVEFRYRKAVIMASFSRREAICAPFNLLHLFFAVIGNTLRRLVFGRDGFTAVRLRKNEDTPLFPWYFPQGDELADVLELQHRVVGDFLHAVDVALIKDRLQADLPILLRHLVQNQRDGAGGAGKEGEQQDLFEMPNVSSGGAARQRWSE</sequence>
<keyword evidence="6 9" id="KW-0472">Membrane</keyword>
<evidence type="ECO:0000256" key="3">
    <source>
        <dbReference type="ARBA" id="ARBA00022692"/>
    </source>
</evidence>
<evidence type="ECO:0000256" key="7">
    <source>
        <dbReference type="ARBA" id="ARBA00023303"/>
    </source>
</evidence>
<proteinExistence type="predicted"/>
<dbReference type="PANTHER" id="PTHR10117">
    <property type="entry name" value="TRANSIENT RECEPTOR POTENTIAL CHANNEL"/>
    <property type="match status" value="1"/>
</dbReference>
<feature type="region of interest" description="Disordered" evidence="8">
    <location>
        <begin position="924"/>
        <end position="955"/>
    </location>
</feature>
<name>A0A8J4G3G0_9CHLO</name>
<evidence type="ECO:0000313" key="13">
    <source>
        <dbReference type="Proteomes" id="UP000722791"/>
    </source>
</evidence>
<reference evidence="12" key="1">
    <citation type="journal article" date="2021" name="Proc. Natl. Acad. Sci. U.S.A.">
        <title>Three genomes in the algal genus Volvox reveal the fate of a haploid sex-determining region after a transition to homothallism.</title>
        <authorList>
            <person name="Yamamoto K."/>
            <person name="Hamaji T."/>
            <person name="Kawai-Toyooka H."/>
            <person name="Matsuzaki R."/>
            <person name="Takahashi F."/>
            <person name="Nishimura Y."/>
            <person name="Kawachi M."/>
            <person name="Noguchi H."/>
            <person name="Minakuchi Y."/>
            <person name="Umen J.G."/>
            <person name="Toyoda A."/>
            <person name="Nozaki H."/>
        </authorList>
    </citation>
    <scope>NUCLEOTIDE SEQUENCE</scope>
    <source>
        <strain evidence="12">NIES-3785</strain>
        <strain evidence="11">NIES-3786</strain>
    </source>
</reference>
<dbReference type="InterPro" id="IPR005821">
    <property type="entry name" value="Ion_trans_dom"/>
</dbReference>
<dbReference type="AlphaFoldDB" id="A0A8J4G3G0"/>
<feature type="domain" description="Ion transport" evidence="10">
    <location>
        <begin position="551"/>
        <end position="806"/>
    </location>
</feature>
<dbReference type="Pfam" id="PF00520">
    <property type="entry name" value="Ion_trans"/>
    <property type="match status" value="1"/>
</dbReference>
<dbReference type="EMBL" id="BNCP01000010">
    <property type="protein sequence ID" value="GIL77016.1"/>
    <property type="molecule type" value="Genomic_DNA"/>
</dbReference>
<dbReference type="InterPro" id="IPR002153">
    <property type="entry name" value="TRPC_channel"/>
</dbReference>
<feature type="transmembrane region" description="Helical" evidence="9">
    <location>
        <begin position="698"/>
        <end position="717"/>
    </location>
</feature>
<keyword evidence="7" id="KW-0407">Ion channel</keyword>
<dbReference type="OrthoDB" id="2373987at2759"/>
<comment type="subcellular location">
    <subcellularLocation>
        <location evidence="1">Membrane</location>
        <topology evidence="1">Multi-pass membrane protein</topology>
    </subcellularLocation>
</comment>
<keyword evidence="2" id="KW-0813">Transport</keyword>
<organism evidence="12 13">
    <name type="scientific">Volvox reticuliferus</name>
    <dbReference type="NCBI Taxonomy" id="1737510"/>
    <lineage>
        <taxon>Eukaryota</taxon>
        <taxon>Viridiplantae</taxon>
        <taxon>Chlorophyta</taxon>
        <taxon>core chlorophytes</taxon>
        <taxon>Chlorophyceae</taxon>
        <taxon>CS clade</taxon>
        <taxon>Chlamydomonadales</taxon>
        <taxon>Volvocaceae</taxon>
        <taxon>Volvox</taxon>
    </lineage>
</organism>
<keyword evidence="3 9" id="KW-0812">Transmembrane</keyword>
<evidence type="ECO:0000256" key="4">
    <source>
        <dbReference type="ARBA" id="ARBA00022989"/>
    </source>
</evidence>
<keyword evidence="4 9" id="KW-1133">Transmembrane helix</keyword>
<feature type="compositionally biased region" description="Low complexity" evidence="8">
    <location>
        <begin position="344"/>
        <end position="358"/>
    </location>
</feature>